<keyword evidence="2" id="KW-1185">Reference proteome</keyword>
<proteinExistence type="predicted"/>
<comment type="caution">
    <text evidence="1">The sequence shown here is derived from an EMBL/GenBank/DDBJ whole genome shotgun (WGS) entry which is preliminary data.</text>
</comment>
<evidence type="ECO:0000313" key="1">
    <source>
        <dbReference type="EMBL" id="CAJ0606776.1"/>
    </source>
</evidence>
<gene>
    <name evidence="1" type="ORF">CYNAS_LOCUS18759</name>
</gene>
<organism evidence="1 2">
    <name type="scientific">Cylicocyclus nassatus</name>
    <name type="common">Nematode worm</name>
    <dbReference type="NCBI Taxonomy" id="53992"/>
    <lineage>
        <taxon>Eukaryota</taxon>
        <taxon>Metazoa</taxon>
        <taxon>Ecdysozoa</taxon>
        <taxon>Nematoda</taxon>
        <taxon>Chromadorea</taxon>
        <taxon>Rhabditida</taxon>
        <taxon>Rhabditina</taxon>
        <taxon>Rhabditomorpha</taxon>
        <taxon>Strongyloidea</taxon>
        <taxon>Strongylidae</taxon>
        <taxon>Cylicocyclus</taxon>
    </lineage>
</organism>
<sequence>MPPSITSRNIGIFMKSSRFLFISAAHVVFDACSSFQMRRDPLTSCNITKEALSKAAEAVHLLRPYTFDIRCNPDCFSNTVKHASGEDLEKLSRKDFRISPRKVNLMTSVYGVMPVSSLKLFDSLLAPFLYIWRFSRLCPHEHRPALMSERCTGLTMHKQPLNMWVL</sequence>
<reference evidence="1" key="1">
    <citation type="submission" date="2023-07" db="EMBL/GenBank/DDBJ databases">
        <authorList>
            <consortium name="CYATHOMIX"/>
        </authorList>
    </citation>
    <scope>NUCLEOTIDE SEQUENCE</scope>
    <source>
        <strain evidence="1">N/A</strain>
    </source>
</reference>
<evidence type="ECO:0000313" key="2">
    <source>
        <dbReference type="Proteomes" id="UP001176961"/>
    </source>
</evidence>
<dbReference type="AlphaFoldDB" id="A0AA36HAI6"/>
<name>A0AA36HAI6_CYLNA</name>
<dbReference type="EMBL" id="CATQJL010000316">
    <property type="protein sequence ID" value="CAJ0606776.1"/>
    <property type="molecule type" value="Genomic_DNA"/>
</dbReference>
<dbReference type="Proteomes" id="UP001176961">
    <property type="component" value="Unassembled WGS sequence"/>
</dbReference>
<protein>
    <submittedName>
        <fullName evidence="1">Uncharacterized protein</fullName>
    </submittedName>
</protein>
<accession>A0AA36HAI6</accession>